<evidence type="ECO:0000256" key="2">
    <source>
        <dbReference type="ARBA" id="ARBA00022670"/>
    </source>
</evidence>
<dbReference type="CDD" id="cd04275">
    <property type="entry name" value="ZnMc_pappalysin_like"/>
    <property type="match status" value="1"/>
</dbReference>
<dbReference type="SUPFAM" id="SSF55486">
    <property type="entry name" value="Metalloproteases ('zincins'), catalytic domain"/>
    <property type="match status" value="1"/>
</dbReference>
<evidence type="ECO:0000256" key="8">
    <source>
        <dbReference type="ARBA" id="ARBA00023157"/>
    </source>
</evidence>
<keyword evidence="7" id="KW-0482">Metalloprotease</keyword>
<keyword evidence="3" id="KW-0479">Metal-binding</keyword>
<dbReference type="Proteomes" id="UP001203297">
    <property type="component" value="Unassembled WGS sequence"/>
</dbReference>
<evidence type="ECO:0000256" key="9">
    <source>
        <dbReference type="SAM" id="SignalP"/>
    </source>
</evidence>
<protein>
    <recommendedName>
        <fullName evidence="10">Peptidase M43 pregnancy-associated plasma-A domain-containing protein</fullName>
    </recommendedName>
</protein>
<feature type="signal peptide" evidence="9">
    <location>
        <begin position="1"/>
        <end position="17"/>
    </location>
</feature>
<organism evidence="11 12">
    <name type="scientific">Multifurca ochricompacta</name>
    <dbReference type="NCBI Taxonomy" id="376703"/>
    <lineage>
        <taxon>Eukaryota</taxon>
        <taxon>Fungi</taxon>
        <taxon>Dikarya</taxon>
        <taxon>Basidiomycota</taxon>
        <taxon>Agaricomycotina</taxon>
        <taxon>Agaricomycetes</taxon>
        <taxon>Russulales</taxon>
        <taxon>Russulaceae</taxon>
        <taxon>Multifurca</taxon>
    </lineage>
</organism>
<evidence type="ECO:0000259" key="10">
    <source>
        <dbReference type="Pfam" id="PF05572"/>
    </source>
</evidence>
<dbReference type="InterPro" id="IPR024079">
    <property type="entry name" value="MetalloPept_cat_dom_sf"/>
</dbReference>
<dbReference type="GO" id="GO:0006508">
    <property type="term" value="P:proteolysis"/>
    <property type="evidence" value="ECO:0007669"/>
    <property type="project" value="UniProtKB-KW"/>
</dbReference>
<gene>
    <name evidence="11" type="ORF">B0F90DRAFT_1669827</name>
</gene>
<dbReference type="GO" id="GO:0008237">
    <property type="term" value="F:metallopeptidase activity"/>
    <property type="evidence" value="ECO:0007669"/>
    <property type="project" value="UniProtKB-KW"/>
</dbReference>
<reference evidence="11" key="1">
    <citation type="journal article" date="2022" name="New Phytol.">
        <title>Evolutionary transition to the ectomycorrhizal habit in the genomes of a hyperdiverse lineage of mushroom-forming fungi.</title>
        <authorList>
            <person name="Looney B."/>
            <person name="Miyauchi S."/>
            <person name="Morin E."/>
            <person name="Drula E."/>
            <person name="Courty P.E."/>
            <person name="Kohler A."/>
            <person name="Kuo A."/>
            <person name="LaButti K."/>
            <person name="Pangilinan J."/>
            <person name="Lipzen A."/>
            <person name="Riley R."/>
            <person name="Andreopoulos W."/>
            <person name="He G."/>
            <person name="Johnson J."/>
            <person name="Nolan M."/>
            <person name="Tritt A."/>
            <person name="Barry K.W."/>
            <person name="Grigoriev I.V."/>
            <person name="Nagy L.G."/>
            <person name="Hibbett D."/>
            <person name="Henrissat B."/>
            <person name="Matheny P.B."/>
            <person name="Labbe J."/>
            <person name="Martin F.M."/>
        </authorList>
    </citation>
    <scope>NUCLEOTIDE SEQUENCE</scope>
    <source>
        <strain evidence="11">BPL690</strain>
    </source>
</reference>
<evidence type="ECO:0000256" key="3">
    <source>
        <dbReference type="ARBA" id="ARBA00022723"/>
    </source>
</evidence>
<comment type="caution">
    <text evidence="11">The sequence shown here is derived from an EMBL/GenBank/DDBJ whole genome shotgun (WGS) entry which is preliminary data.</text>
</comment>
<sequence length="296" mass="32006">MLAFVFAILWGMSVALASPTAVSDGLNNSPVCGTLVNKETYAIAKKVLAENNVTHVPRAENVARGPTTINVYFHVICVDQTIAGGYISDSDITTQINVLNTFFNPIGLSFRIAGIDRTQNGNWFAFGGNPNSLFMVQMKQALRRGDVQDLNIYSVGSAEESGGFMSHGTFPWDYQSNPSNDGVTFTYSTLPGGGSPILTKARLARQVAVHAVGHWVGLLHTFEGGCNGGDMVDDTPTEASAASGCPIGRDSCARPGLDPIDNFMDYTDDYCKTRFTKGQYNRLAQTVNYFRGINLF</sequence>
<keyword evidence="2" id="KW-0645">Protease</keyword>
<dbReference type="EMBL" id="WTXG01000049">
    <property type="protein sequence ID" value="KAI0296329.1"/>
    <property type="molecule type" value="Genomic_DNA"/>
</dbReference>
<dbReference type="InterPro" id="IPR008754">
    <property type="entry name" value="Peptidase_M43"/>
</dbReference>
<evidence type="ECO:0000256" key="5">
    <source>
        <dbReference type="ARBA" id="ARBA00022801"/>
    </source>
</evidence>
<dbReference type="PANTHER" id="PTHR47466:SF1">
    <property type="entry name" value="METALLOPROTEASE MEP1 (AFU_ORTHOLOGUE AFUA_1G07730)-RELATED"/>
    <property type="match status" value="1"/>
</dbReference>
<keyword evidence="4 9" id="KW-0732">Signal</keyword>
<dbReference type="Pfam" id="PF05572">
    <property type="entry name" value="Peptidase_M43"/>
    <property type="match status" value="1"/>
</dbReference>
<dbReference type="AlphaFoldDB" id="A0AAD4QLD2"/>
<keyword evidence="8" id="KW-1015">Disulfide bond</keyword>
<keyword evidence="6" id="KW-0862">Zinc</keyword>
<evidence type="ECO:0000313" key="11">
    <source>
        <dbReference type="EMBL" id="KAI0296329.1"/>
    </source>
</evidence>
<keyword evidence="5" id="KW-0378">Hydrolase</keyword>
<feature type="domain" description="Peptidase M43 pregnancy-associated plasma-A" evidence="10">
    <location>
        <begin position="205"/>
        <end position="287"/>
    </location>
</feature>
<dbReference type="GO" id="GO:0046872">
    <property type="term" value="F:metal ion binding"/>
    <property type="evidence" value="ECO:0007669"/>
    <property type="project" value="UniProtKB-KW"/>
</dbReference>
<evidence type="ECO:0000256" key="6">
    <source>
        <dbReference type="ARBA" id="ARBA00022833"/>
    </source>
</evidence>
<evidence type="ECO:0000313" key="12">
    <source>
        <dbReference type="Proteomes" id="UP001203297"/>
    </source>
</evidence>
<proteinExistence type="inferred from homology"/>
<feature type="chain" id="PRO_5042267290" description="Peptidase M43 pregnancy-associated plasma-A domain-containing protein" evidence="9">
    <location>
        <begin position="18"/>
        <end position="296"/>
    </location>
</feature>
<dbReference type="Gene3D" id="3.40.390.10">
    <property type="entry name" value="Collagenase (Catalytic Domain)"/>
    <property type="match status" value="1"/>
</dbReference>
<comment type="similarity">
    <text evidence="1">Belongs to the peptidase M43B family.</text>
</comment>
<dbReference type="PANTHER" id="PTHR47466">
    <property type="match status" value="1"/>
</dbReference>
<accession>A0AAD4QLD2</accession>
<evidence type="ECO:0000256" key="7">
    <source>
        <dbReference type="ARBA" id="ARBA00023049"/>
    </source>
</evidence>
<keyword evidence="12" id="KW-1185">Reference proteome</keyword>
<name>A0AAD4QLD2_9AGAM</name>
<evidence type="ECO:0000256" key="4">
    <source>
        <dbReference type="ARBA" id="ARBA00022729"/>
    </source>
</evidence>
<evidence type="ECO:0000256" key="1">
    <source>
        <dbReference type="ARBA" id="ARBA00008721"/>
    </source>
</evidence>